<evidence type="ECO:0000313" key="2">
    <source>
        <dbReference type="EMBL" id="CAB03502.1"/>
    </source>
</evidence>
<dbReference type="PANTHER" id="PTHR23021:SF38">
    <property type="entry name" value="SERPENTINE RECEPTOR, CLASS T"/>
    <property type="match status" value="1"/>
</dbReference>
<dbReference type="RefSeq" id="NP_506796.1">
    <property type="nucleotide sequence ID" value="NM_074395.1"/>
</dbReference>
<dbReference type="EMBL" id="BX284605">
    <property type="protein sequence ID" value="CAB03502.1"/>
    <property type="molecule type" value="Genomic_DNA"/>
</dbReference>
<accession>O45985</accession>
<feature type="transmembrane region" description="Helical" evidence="1">
    <location>
        <begin position="80"/>
        <end position="109"/>
    </location>
</feature>
<dbReference type="UCSC" id="ZK1037.3">
    <property type="organism name" value="c. elegans"/>
</dbReference>
<organism evidence="2 3">
    <name type="scientific">Caenorhabditis elegans</name>
    <dbReference type="NCBI Taxonomy" id="6239"/>
    <lineage>
        <taxon>Eukaryota</taxon>
        <taxon>Metazoa</taxon>
        <taxon>Ecdysozoa</taxon>
        <taxon>Nematoda</taxon>
        <taxon>Chromadorea</taxon>
        <taxon>Rhabditida</taxon>
        <taxon>Rhabditina</taxon>
        <taxon>Rhabditomorpha</taxon>
        <taxon>Rhabditoidea</taxon>
        <taxon>Rhabditidae</taxon>
        <taxon>Peloderinae</taxon>
        <taxon>Caenorhabditis</taxon>
    </lineage>
</organism>
<dbReference type="KEGG" id="cel:CELE_ZK1037.3"/>
<dbReference type="Pfam" id="PF10321">
    <property type="entry name" value="7TM_GPCR_Srt"/>
    <property type="match status" value="1"/>
</dbReference>
<keyword evidence="2" id="KW-0675">Receptor</keyword>
<gene>
    <name evidence="2 4" type="primary">srt-22</name>
    <name evidence="2" type="ORF">CELE_ZK1037.3</name>
    <name evidence="4" type="ORF">ZK1037.3</name>
</gene>
<dbReference type="PhylomeDB" id="O45985"/>
<keyword evidence="1" id="KW-0812">Transmembrane</keyword>
<dbReference type="SMR" id="O45985"/>
<evidence type="ECO:0000313" key="4">
    <source>
        <dbReference type="WormBase" id="ZK1037.3"/>
    </source>
</evidence>
<protein>
    <submittedName>
        <fullName evidence="2">Serpentine Receptor, class T</fullName>
    </submittedName>
</protein>
<dbReference type="PANTHER" id="PTHR23021">
    <property type="entry name" value="SERPENTINE RECEPTOR, CLASS T"/>
    <property type="match status" value="1"/>
</dbReference>
<reference evidence="2 3" key="1">
    <citation type="journal article" date="1998" name="Science">
        <title>Genome sequence of the nematode C. elegans: a platform for investigating biology.</title>
        <authorList>
            <consortium name="The C. elegans sequencing consortium"/>
            <person name="Sulson J.E."/>
            <person name="Waterston R."/>
        </authorList>
    </citation>
    <scope>NUCLEOTIDE SEQUENCE [LARGE SCALE GENOMIC DNA]</scope>
    <source>
        <strain evidence="2 3">Bristol N2</strain>
    </source>
</reference>
<feature type="transmembrane region" description="Helical" evidence="1">
    <location>
        <begin position="115"/>
        <end position="143"/>
    </location>
</feature>
<feature type="transmembrane region" description="Helical" evidence="1">
    <location>
        <begin position="281"/>
        <end position="301"/>
    </location>
</feature>
<dbReference type="InterPro" id="IPR019425">
    <property type="entry name" value="7TM_GPCR_serpentine_rcpt_Srt"/>
</dbReference>
<dbReference type="OrthoDB" id="5873245at2759"/>
<dbReference type="PIR" id="T27658">
    <property type="entry name" value="T27658"/>
</dbReference>
<name>O45985_CAEEL</name>
<dbReference type="HOGENOM" id="CLU_053041_0_0_1"/>
<dbReference type="eggNOG" id="ENOG502TGYT">
    <property type="taxonomic scope" value="Eukaryota"/>
</dbReference>
<dbReference type="WormBase" id="ZK1037.3">
    <property type="protein sequence ID" value="CE16755"/>
    <property type="gene ID" value="WBGene00014191"/>
    <property type="gene designation" value="srt-22"/>
</dbReference>
<dbReference type="Proteomes" id="UP000001940">
    <property type="component" value="Chromosome V"/>
</dbReference>
<dbReference type="STRING" id="6239.ZK1037.3.1"/>
<sequence>MNSILPDFYQSLIYVIFNRFELNPDFYVCSEDVTSHTKGVRRPFWGAYYLASGLFILVLYSICFVAIARSKLMNTPAYKAMFVLGLFDIPSIFTHSLITGFLGFYGFAYCDYPRVFFLFGNLALGLWFGCSVSSLTLALIRVVDVCPHLKLGKLFTSRAIYALFGLFWAYALYGGVLTKPPIFTTHCMSWFFDPAIGNDPKYYVNLAHTYNNALVTCGTTILYGYLAFLVIKNTDSTFSSKFSNYQITILLQAFFFSFFHAASAGLYVYMQFVSASENLVLFTQFAWQFSTGSVCIVYLTLNRSIRKSVLTMICSMLPPKVKISVAPMADGILF</sequence>
<dbReference type="SUPFAM" id="SSF81321">
    <property type="entry name" value="Family A G protein-coupled receptor-like"/>
    <property type="match status" value="1"/>
</dbReference>
<dbReference type="AlphaFoldDB" id="O45985"/>
<keyword evidence="1" id="KW-1133">Transmembrane helix</keyword>
<feature type="transmembrane region" description="Helical" evidence="1">
    <location>
        <begin position="243"/>
        <end position="269"/>
    </location>
</feature>
<feature type="transmembrane region" description="Helical" evidence="1">
    <location>
        <begin position="155"/>
        <end position="173"/>
    </location>
</feature>
<dbReference type="PaxDb" id="6239-ZK1037.3"/>
<feature type="transmembrane region" description="Helical" evidence="1">
    <location>
        <begin position="47"/>
        <end position="68"/>
    </location>
</feature>
<keyword evidence="1" id="KW-0472">Membrane</keyword>
<evidence type="ECO:0000313" key="3">
    <source>
        <dbReference type="Proteomes" id="UP000001940"/>
    </source>
</evidence>
<evidence type="ECO:0000256" key="1">
    <source>
        <dbReference type="SAM" id="Phobius"/>
    </source>
</evidence>
<dbReference type="GeneID" id="191498"/>
<dbReference type="OMA" id="AYCDYPR"/>
<proteinExistence type="predicted"/>
<dbReference type="AGR" id="WB:WBGene00014191"/>
<dbReference type="CTD" id="191498"/>
<dbReference type="FunCoup" id="O45985">
    <property type="interactions" value="1"/>
</dbReference>
<keyword evidence="3" id="KW-1185">Reference proteome</keyword>
<feature type="transmembrane region" description="Helical" evidence="1">
    <location>
        <begin position="210"/>
        <end position="231"/>
    </location>
</feature>
<dbReference type="InParanoid" id="O45985"/>